<dbReference type="Pfam" id="PF00581">
    <property type="entry name" value="Rhodanese"/>
    <property type="match status" value="1"/>
</dbReference>
<proteinExistence type="inferred from homology"/>
<feature type="region of interest" description="Disordered" evidence="3">
    <location>
        <begin position="1"/>
        <end position="179"/>
    </location>
</feature>
<reference evidence="7 8" key="1">
    <citation type="submission" date="2023-08" db="EMBL/GenBank/DDBJ databases">
        <title>Black Yeasts Isolated from many extreme environments.</title>
        <authorList>
            <person name="Coleine C."/>
            <person name="Stajich J.E."/>
            <person name="Selbmann L."/>
        </authorList>
    </citation>
    <scope>NUCLEOTIDE SEQUENCE [LARGE SCALE GENOMIC DNA]</scope>
    <source>
        <strain evidence="7 8">CCFEE 5910</strain>
    </source>
</reference>
<dbReference type="GO" id="GO:0004725">
    <property type="term" value="F:protein tyrosine phosphatase activity"/>
    <property type="evidence" value="ECO:0007669"/>
    <property type="project" value="UniProtKB-EC"/>
</dbReference>
<dbReference type="PROSITE" id="PS50055">
    <property type="entry name" value="TYR_PHOSPHATASE_PTP"/>
    <property type="match status" value="1"/>
</dbReference>
<dbReference type="Proteomes" id="UP001309876">
    <property type="component" value="Unassembled WGS sequence"/>
</dbReference>
<dbReference type="EC" id="3.1.3.48" evidence="2"/>
<comment type="similarity">
    <text evidence="1">Belongs to the protein-tyrosine phosphatase family. Non-receptor class subfamily.</text>
</comment>
<dbReference type="AlphaFoldDB" id="A0AAN7T291"/>
<keyword evidence="7" id="KW-0378">Hydrolase</keyword>
<evidence type="ECO:0000259" key="6">
    <source>
        <dbReference type="PROSITE" id="PS50206"/>
    </source>
</evidence>
<accession>A0AAN7T291</accession>
<dbReference type="PANTHER" id="PTHR19134">
    <property type="entry name" value="RECEPTOR-TYPE TYROSINE-PROTEIN PHOSPHATASE"/>
    <property type="match status" value="1"/>
</dbReference>
<dbReference type="Gene3D" id="3.40.250.10">
    <property type="entry name" value="Rhodanese-like domain"/>
    <property type="match status" value="1"/>
</dbReference>
<feature type="compositionally biased region" description="Polar residues" evidence="3">
    <location>
        <begin position="1"/>
        <end position="11"/>
    </location>
</feature>
<sequence length="830" mass="91759">MATTATPSTWKGHSHSHSQSHSHAGPRSSRPLTTPRPNLAVTSPSTHMRSPFTPSLKTPQTIRDVKSPSPSYFGFVVGEESIPRDSGPGPHTRQNWDAAARDTSRPVTHDERKVDYEGFRRQSEKNVSFSLGSLPLTRPSSVDPASQDQNIESPVSPRDASSSDKPSSKAAIANQADNPFFLGIQRQDSPLSMSPRHNVADASQARLSLPAHEIQRSLEKSKVQRSDTLPPSATKEVHAMVAPQEVARLVEQNPDNVIILDLRVYPQYAASRVRGALNLCIPTTLLKRPAFTIQKLADTFTTDADKNSFSKWRSAQYIIVYDASSSQPKEAITSFTVLKKFNVEGWKGAGYVIKGGFGGVQKLTPQLVDTESKSNIHPSGPVAAAPQPGLPQLPVAGGCAMPATKNAANPFFGNIRQNMDLLDGVGQIPIKKPAGVQASEEKRLPGWLRRAASSSNEGKDVSNKFLSIEKLEQKRMQKALSGSVQYGNTSQQKRSDEVQVAGIEKGSKNRYNNIFPYEHSRNVPSHGCDYVNASYVKTSYSDRKYIATQAPIPQTFDDFWRVIWEQDARVIVMLTAEAEGGQVKSHAYWKTGDYGQLKVKQLREQKVSLTRKSASSADSTLKRPATLRRQTTTSATPGTEKRFNFEPSDIKASTPKPEEEPAAIIRQFTISHSAQLSQPAREITQIHYTQWPDFGAPASPTSILSLIKLVDKFQRDACSPSSMTSPSEPVNARQRPIVVHCSAGCGRTGTFCTIDSVIDMLKRQRLNQSRGRDDMDIDTEDDWTKRDDIDLVAKAVEDFRGQRLSMVQNLRQFVLCYESILQWLHDENTK</sequence>
<evidence type="ECO:0000313" key="7">
    <source>
        <dbReference type="EMBL" id="KAK5087153.1"/>
    </source>
</evidence>
<comment type="caution">
    <text evidence="7">The sequence shown here is derived from an EMBL/GenBank/DDBJ whole genome shotgun (WGS) entry which is preliminary data.</text>
</comment>
<organism evidence="7 8">
    <name type="scientific">Lithohypha guttulata</name>
    <dbReference type="NCBI Taxonomy" id="1690604"/>
    <lineage>
        <taxon>Eukaryota</taxon>
        <taxon>Fungi</taxon>
        <taxon>Dikarya</taxon>
        <taxon>Ascomycota</taxon>
        <taxon>Pezizomycotina</taxon>
        <taxon>Eurotiomycetes</taxon>
        <taxon>Chaetothyriomycetidae</taxon>
        <taxon>Chaetothyriales</taxon>
        <taxon>Trichomeriaceae</taxon>
        <taxon>Lithohypha</taxon>
    </lineage>
</organism>
<name>A0AAN7T291_9EURO</name>
<dbReference type="Gene3D" id="3.90.190.10">
    <property type="entry name" value="Protein tyrosine phosphatase superfamily"/>
    <property type="match status" value="1"/>
</dbReference>
<dbReference type="PROSITE" id="PS00383">
    <property type="entry name" value="TYR_PHOSPHATASE_1"/>
    <property type="match status" value="1"/>
</dbReference>
<dbReference type="InterPro" id="IPR016130">
    <property type="entry name" value="Tyr_Pase_AS"/>
</dbReference>
<feature type="domain" description="Tyrosine specific protein phosphatases" evidence="5">
    <location>
        <begin position="704"/>
        <end position="814"/>
    </location>
</feature>
<dbReference type="SUPFAM" id="SSF52821">
    <property type="entry name" value="Rhodanese/Cell cycle control phosphatase"/>
    <property type="match status" value="1"/>
</dbReference>
<evidence type="ECO:0000256" key="3">
    <source>
        <dbReference type="SAM" id="MobiDB-lite"/>
    </source>
</evidence>
<dbReference type="PROSITE" id="PS50206">
    <property type="entry name" value="RHODANESE_3"/>
    <property type="match status" value="1"/>
</dbReference>
<feature type="compositionally biased region" description="Polar residues" evidence="3">
    <location>
        <begin position="608"/>
        <end position="619"/>
    </location>
</feature>
<feature type="compositionally biased region" description="Polar residues" evidence="3">
    <location>
        <begin position="628"/>
        <end position="637"/>
    </location>
</feature>
<evidence type="ECO:0000259" key="5">
    <source>
        <dbReference type="PROSITE" id="PS50056"/>
    </source>
</evidence>
<dbReference type="InterPro" id="IPR050348">
    <property type="entry name" value="Protein-Tyr_Phosphatase"/>
</dbReference>
<evidence type="ECO:0000256" key="2">
    <source>
        <dbReference type="ARBA" id="ARBA00013064"/>
    </source>
</evidence>
<keyword evidence="8" id="KW-1185">Reference proteome</keyword>
<evidence type="ECO:0000256" key="1">
    <source>
        <dbReference type="ARBA" id="ARBA00009649"/>
    </source>
</evidence>
<feature type="compositionally biased region" description="Low complexity" evidence="3">
    <location>
        <begin position="21"/>
        <end position="37"/>
    </location>
</feature>
<feature type="compositionally biased region" description="Polar residues" evidence="3">
    <location>
        <begin position="40"/>
        <end position="61"/>
    </location>
</feature>
<dbReference type="PANTHER" id="PTHR19134:SF561">
    <property type="entry name" value="PROTEIN TYROSINE PHOSPHATASE 36E, ISOFORM A"/>
    <property type="match status" value="1"/>
</dbReference>
<feature type="domain" description="Tyrosine-protein phosphatase" evidence="4">
    <location>
        <begin position="508"/>
        <end position="823"/>
    </location>
</feature>
<evidence type="ECO:0000259" key="4">
    <source>
        <dbReference type="PROSITE" id="PS50055"/>
    </source>
</evidence>
<dbReference type="InterPro" id="IPR000387">
    <property type="entry name" value="Tyr_Pase_dom"/>
</dbReference>
<feature type="region of interest" description="Disordered" evidence="3">
    <location>
        <begin position="608"/>
        <end position="658"/>
    </location>
</feature>
<dbReference type="SMART" id="SM00194">
    <property type="entry name" value="PTPc"/>
    <property type="match status" value="1"/>
</dbReference>
<feature type="domain" description="Rhodanese" evidence="6">
    <location>
        <begin position="253"/>
        <end position="369"/>
    </location>
</feature>
<evidence type="ECO:0000313" key="8">
    <source>
        <dbReference type="Proteomes" id="UP001309876"/>
    </source>
</evidence>
<protein>
    <recommendedName>
        <fullName evidence="2">protein-tyrosine-phosphatase</fullName>
        <ecNumber evidence="2">3.1.3.48</ecNumber>
    </recommendedName>
</protein>
<feature type="compositionally biased region" description="Low complexity" evidence="3">
    <location>
        <begin position="156"/>
        <end position="170"/>
    </location>
</feature>
<dbReference type="InterPro" id="IPR003595">
    <property type="entry name" value="Tyr_Pase_cat"/>
</dbReference>
<dbReference type="InterPro" id="IPR036873">
    <property type="entry name" value="Rhodanese-like_dom_sf"/>
</dbReference>
<dbReference type="InterPro" id="IPR000242">
    <property type="entry name" value="PTP_cat"/>
</dbReference>
<feature type="compositionally biased region" description="Basic and acidic residues" evidence="3">
    <location>
        <begin position="99"/>
        <end position="124"/>
    </location>
</feature>
<dbReference type="InterPro" id="IPR029021">
    <property type="entry name" value="Prot-tyrosine_phosphatase-like"/>
</dbReference>
<dbReference type="SMART" id="SM00450">
    <property type="entry name" value="RHOD"/>
    <property type="match status" value="1"/>
</dbReference>
<dbReference type="SUPFAM" id="SSF52799">
    <property type="entry name" value="(Phosphotyrosine protein) phosphatases II"/>
    <property type="match status" value="1"/>
</dbReference>
<dbReference type="InterPro" id="IPR001763">
    <property type="entry name" value="Rhodanese-like_dom"/>
</dbReference>
<dbReference type="PRINTS" id="PR00700">
    <property type="entry name" value="PRTYPHPHTASE"/>
</dbReference>
<gene>
    <name evidence="7" type="primary">Ptp2</name>
    <name evidence="7" type="ORF">LTR05_004324</name>
</gene>
<dbReference type="SMART" id="SM00404">
    <property type="entry name" value="PTPc_motif"/>
    <property type="match status" value="1"/>
</dbReference>
<dbReference type="EMBL" id="JAVRRJ010000003">
    <property type="protein sequence ID" value="KAK5087153.1"/>
    <property type="molecule type" value="Genomic_DNA"/>
</dbReference>
<dbReference type="CDD" id="cd18533">
    <property type="entry name" value="PTP_fungal"/>
    <property type="match status" value="1"/>
</dbReference>
<dbReference type="Pfam" id="PF00102">
    <property type="entry name" value="Y_phosphatase"/>
    <property type="match status" value="2"/>
</dbReference>
<dbReference type="CDD" id="cd01446">
    <property type="entry name" value="DSP_MapKP"/>
    <property type="match status" value="1"/>
</dbReference>
<dbReference type="PROSITE" id="PS50056">
    <property type="entry name" value="TYR_PHOSPHATASE_2"/>
    <property type="match status" value="1"/>
</dbReference>
<feature type="compositionally biased region" description="Polar residues" evidence="3">
    <location>
        <begin position="138"/>
        <end position="153"/>
    </location>
</feature>